<feature type="domain" description="Nucleolar 27S pre-rRNA processing Urb2/Npa2 C-terminal" evidence="1">
    <location>
        <begin position="1043"/>
        <end position="1277"/>
    </location>
</feature>
<reference evidence="2 3" key="1">
    <citation type="submission" date="2018-10" db="EMBL/GenBank/DDBJ databases">
        <title>Complete genome sequence of Malassezia restricta CBS 7877.</title>
        <authorList>
            <person name="Morand S.C."/>
            <person name="Bertignac M."/>
            <person name="Iltis A."/>
            <person name="Kolder I."/>
            <person name="Pirovano W."/>
            <person name="Jourdain R."/>
            <person name="Clavaud C."/>
        </authorList>
    </citation>
    <scope>NUCLEOTIDE SEQUENCE [LARGE SCALE GENOMIC DNA]</scope>
    <source>
        <strain evidence="2 3">CBS 7877</strain>
    </source>
</reference>
<sequence>MSSLSLAACGILTSEQLIQILKRNESSSDSISSGAKSAPKIDILRSAWADDTMYVPRKVELILDCTLDIMTSSAKAGSRVEPKYLEADYWELLLQVLSTVSGDSDFLHAIVSRHNVLTLVSALSEEPSADAWRKAVPVLTILLPACIRRIGASQIDAVNACFRDLIKVMAHVDLASMVETCTHMWEAVCKPWASDLALGSNAKKSAKFFVAESLLPYATARIHTDTTYLAELLDHVAGLSLYGPLALELKASATAIPDSVDLLTSSLCALLPSHPAYDAVLAPLLLHLVKHTSAMHSHAPPAIIRHGALERCLVPLASALLALPDKVPTLLSLVQAIDQSGLYQPGGDDQDTWTTLWTKVLAYTLRDMDATAAGRDTSFSLLHTLWRLCPEEVAHHLTTVWTHAARLSVKMPAFNTALALAHAVLARVSQERRLPWLLDTLCEACESLNKPLSELMQSPILCVQSARAWEESLTKHATIEQAHAMMLDMLSKVRSAQSSMTVCMTYLLCLLVPSFTPLGDQRALLADWAASCMNASDSLVVSVGLELHVRLVQCGYCITSLPCERLSAYLSDAKCDPVLRLSSFRALCCEAEVTGTPPPWNEDALIDLLLAGLHTDMAPSTWDGQVLGLTETDQAPVALWRLITTRWLHIIEQMASDALLDHLVAFMAQTLDAHGMLRTVSALLLRNAQFFEQKRWQAAVLRYARVSLSGKDALRTVRILTRVPVEYVTRPVALELAPYFWQLDQSRVQDAELTQLLFRWLQAYPHTASFVTPLAAYVDSLLKLPQAYLNGAHETMSLSLVRAMLPHAKEASLPIDDWMSLAAASKPSPKQHMARCALAEILPFAVDNRILAWMPTLAPSVESAVAQIHSDMSFESAKELALLFRILAAYLRAHPQSMAPLLQAVDALCSSATPHLAPLAPALLSCIMSVATDKGRFMHMVCAFAMLSSTFSQTSDDLIPQLVAVIETMEVDAYGSTLNALTSLFHTDTTCTLSELVSFLQVIALMFQHAPPRSSRASDKCFSHLVLSLGPMATHFPTLTKPIVEVLVCVCQYRPHMLRPFDVPRILALLGILLGPRLVEPVDEHDASAIFGGICGVLRSLIRHRKDLIKPCLPHLTELLSQQWRLLSHASSAHTGMAIERQIHASMPCWLNMVVSPLGLDAAQAFRRVLSELAGKTSVIHVSKKAKPHTPNMNETLAKSMTKHAVYILVAYARCVTMPHTTIPPNLRREIMPGLFALCDICGDFERDAALKSMLDASAQLVFKDIWRQWDAQRYKGA</sequence>
<dbReference type="SUPFAM" id="SSF48371">
    <property type="entry name" value="ARM repeat"/>
    <property type="match status" value="1"/>
</dbReference>
<proteinExistence type="predicted"/>
<keyword evidence="3" id="KW-1185">Reference proteome</keyword>
<dbReference type="VEuPathDB" id="FungiDB:DNF11_1120"/>
<dbReference type="EMBL" id="CP033149">
    <property type="protein sequence ID" value="AYO42070.1"/>
    <property type="molecule type" value="Genomic_DNA"/>
</dbReference>
<name>A0A3G2S277_MALR7</name>
<dbReference type="AlphaFoldDB" id="A0A3G2S277"/>
<evidence type="ECO:0000259" key="1">
    <source>
        <dbReference type="Pfam" id="PF10441"/>
    </source>
</evidence>
<dbReference type="InterPro" id="IPR018849">
    <property type="entry name" value="Urb2/Npa2_C"/>
</dbReference>
<protein>
    <submittedName>
        <fullName evidence="2">Urb2/Npa2 family protein</fullName>
    </submittedName>
</protein>
<dbReference type="Gene3D" id="1.25.10.10">
    <property type="entry name" value="Leucine-rich Repeat Variant"/>
    <property type="match status" value="1"/>
</dbReference>
<dbReference type="Pfam" id="PF10441">
    <property type="entry name" value="Urb2"/>
    <property type="match status" value="1"/>
</dbReference>
<accession>A0A3G2S277</accession>
<dbReference type="InterPro" id="IPR016024">
    <property type="entry name" value="ARM-type_fold"/>
</dbReference>
<dbReference type="Proteomes" id="UP000269793">
    <property type="component" value="Chromosome II"/>
</dbReference>
<dbReference type="InterPro" id="IPR011989">
    <property type="entry name" value="ARM-like"/>
</dbReference>
<evidence type="ECO:0000313" key="2">
    <source>
        <dbReference type="EMBL" id="AYO42070.1"/>
    </source>
</evidence>
<dbReference type="STRING" id="425264.A0A3G2S277"/>
<gene>
    <name evidence="2" type="ORF">DNF11_1120</name>
</gene>
<organism evidence="2 3">
    <name type="scientific">Malassezia restricta (strain ATCC 96810 / NBRC 103918 / CBS 7877)</name>
    <name type="common">Seborrheic dermatitis infection agent</name>
    <dbReference type="NCBI Taxonomy" id="425264"/>
    <lineage>
        <taxon>Eukaryota</taxon>
        <taxon>Fungi</taxon>
        <taxon>Dikarya</taxon>
        <taxon>Basidiomycota</taxon>
        <taxon>Ustilaginomycotina</taxon>
        <taxon>Malasseziomycetes</taxon>
        <taxon>Malasseziales</taxon>
        <taxon>Malasseziaceae</taxon>
        <taxon>Malassezia</taxon>
    </lineage>
</organism>
<dbReference type="OrthoDB" id="160374at2759"/>
<evidence type="ECO:0000313" key="3">
    <source>
        <dbReference type="Proteomes" id="UP000269793"/>
    </source>
</evidence>